<protein>
    <recommendedName>
        <fullName evidence="4">Ras modification protein ERF4</fullName>
    </recommendedName>
</protein>
<proteinExistence type="inferred from homology"/>
<comment type="subcellular location">
    <subcellularLocation>
        <location evidence="1">Endoplasmic reticulum membrane</location>
        <topology evidence="1">Peripheral membrane protein</topology>
    </subcellularLocation>
</comment>
<keyword evidence="5" id="KW-0256">Endoplasmic reticulum</keyword>
<dbReference type="OrthoDB" id="5377273at2759"/>
<dbReference type="InterPro" id="IPR019383">
    <property type="entry name" value="Golgin_A_7/ERF4"/>
</dbReference>
<feature type="region of interest" description="Disordered" evidence="7">
    <location>
        <begin position="1"/>
        <end position="117"/>
    </location>
</feature>
<evidence type="ECO:0000256" key="6">
    <source>
        <dbReference type="ARBA" id="ARBA00023136"/>
    </source>
</evidence>
<evidence type="ECO:0000256" key="4">
    <source>
        <dbReference type="ARBA" id="ARBA00018463"/>
    </source>
</evidence>
<sequence length="277" mass="31432">METFNKLAGVRDVTKPLPPPPPPIPHDEPSEQTVSRRASRASLPRDLHRSPSRRSLRSSKHAPSRRSQEQIPPLPQTPHTPGFVTAREASAESEPQQTGRPSITSAGSDEEFEWGPSHPCFPHVNPHCLPDSEEYRNTRVIRVKRDWLVSGDLYPQYQNLYPDILDPLVSDTDFRFLITNLNTRLETIFNPWAVSAWVDAILGVLTGFLWDDFGLTSTKRGIKDLESFIERWNRQKAGESQDVRLIQLRRTGFMSLDFIVPDPGLDSVDADDPHIKE</sequence>
<evidence type="ECO:0000256" key="2">
    <source>
        <dbReference type="ARBA" id="ARBA00007732"/>
    </source>
</evidence>
<dbReference type="PANTHER" id="PTHR13254:SF0">
    <property type="entry name" value="GOLGIN SUBFAMILY A MEMBER 7_ERF4 DOMAIN-CONTAINING PROTEIN"/>
    <property type="match status" value="1"/>
</dbReference>
<evidence type="ECO:0000256" key="7">
    <source>
        <dbReference type="SAM" id="MobiDB-lite"/>
    </source>
</evidence>
<comment type="similarity">
    <text evidence="2">Belongs to the ERF4 family.</text>
</comment>
<feature type="domain" description="Golgin subfamily A member 7/ERF4" evidence="8">
    <location>
        <begin position="140"/>
        <end position="257"/>
    </location>
</feature>
<reference evidence="9 10" key="1">
    <citation type="journal article" date="2016" name="Sci. Rep.">
        <title>Peltaster fructicola genome reveals evolution from an invasive phytopathogen to an ectophytic parasite.</title>
        <authorList>
            <person name="Xu C."/>
            <person name="Chen H."/>
            <person name="Gleason M.L."/>
            <person name="Xu J.R."/>
            <person name="Liu H."/>
            <person name="Zhang R."/>
            <person name="Sun G."/>
        </authorList>
    </citation>
    <scope>NUCLEOTIDE SEQUENCE [LARGE SCALE GENOMIC DNA]</scope>
    <source>
        <strain evidence="9 10">LNHT1506</strain>
    </source>
</reference>
<evidence type="ECO:0000256" key="5">
    <source>
        <dbReference type="ARBA" id="ARBA00022824"/>
    </source>
</evidence>
<evidence type="ECO:0000256" key="1">
    <source>
        <dbReference type="ARBA" id="ARBA00004406"/>
    </source>
</evidence>
<name>A0A6H0XY31_9PEZI</name>
<dbReference type="EMBL" id="CP051141">
    <property type="protein sequence ID" value="QIW99528.1"/>
    <property type="molecule type" value="Genomic_DNA"/>
</dbReference>
<evidence type="ECO:0000259" key="8">
    <source>
        <dbReference type="Pfam" id="PF10256"/>
    </source>
</evidence>
<dbReference type="AlphaFoldDB" id="A0A6H0XY31"/>
<evidence type="ECO:0000313" key="9">
    <source>
        <dbReference type="EMBL" id="QIW99528.1"/>
    </source>
</evidence>
<keyword evidence="6" id="KW-0472">Membrane</keyword>
<evidence type="ECO:0000256" key="3">
    <source>
        <dbReference type="ARBA" id="ARBA00011396"/>
    </source>
</evidence>
<keyword evidence="10" id="KW-1185">Reference proteome</keyword>
<dbReference type="GO" id="GO:0005789">
    <property type="term" value="C:endoplasmic reticulum membrane"/>
    <property type="evidence" value="ECO:0007669"/>
    <property type="project" value="UniProtKB-SubCell"/>
</dbReference>
<feature type="compositionally biased region" description="Basic residues" evidence="7">
    <location>
        <begin position="50"/>
        <end position="64"/>
    </location>
</feature>
<dbReference type="GO" id="GO:0006612">
    <property type="term" value="P:protein targeting to membrane"/>
    <property type="evidence" value="ECO:0007669"/>
    <property type="project" value="TreeGrafter"/>
</dbReference>
<evidence type="ECO:0000313" key="10">
    <source>
        <dbReference type="Proteomes" id="UP000503462"/>
    </source>
</evidence>
<dbReference type="PANTHER" id="PTHR13254">
    <property type="entry name" value="GOLGI AUTOANTIGEN, GOLGIN SUBFAMILY A, 7"/>
    <property type="match status" value="1"/>
</dbReference>
<comment type="subunit">
    <text evidence="3">Interacts with ERF2.</text>
</comment>
<gene>
    <name evidence="9" type="ORF">AMS68_005046</name>
</gene>
<dbReference type="InterPro" id="IPR051371">
    <property type="entry name" value="Ras_palmitoyltransferase"/>
</dbReference>
<dbReference type="Pfam" id="PF10256">
    <property type="entry name" value="Erf4"/>
    <property type="match status" value="1"/>
</dbReference>
<dbReference type="Proteomes" id="UP000503462">
    <property type="component" value="Chromosome 3"/>
</dbReference>
<dbReference type="GO" id="GO:0031211">
    <property type="term" value="C:endoplasmic reticulum palmitoyltransferase complex"/>
    <property type="evidence" value="ECO:0007669"/>
    <property type="project" value="TreeGrafter"/>
</dbReference>
<feature type="compositionally biased region" description="Polar residues" evidence="7">
    <location>
        <begin position="93"/>
        <end position="107"/>
    </location>
</feature>
<accession>A0A6H0XY31</accession>
<organism evidence="9 10">
    <name type="scientific">Peltaster fructicola</name>
    <dbReference type="NCBI Taxonomy" id="286661"/>
    <lineage>
        <taxon>Eukaryota</taxon>
        <taxon>Fungi</taxon>
        <taxon>Dikarya</taxon>
        <taxon>Ascomycota</taxon>
        <taxon>Pezizomycotina</taxon>
        <taxon>Dothideomycetes</taxon>
        <taxon>Dothideomycetes incertae sedis</taxon>
        <taxon>Peltaster</taxon>
    </lineage>
</organism>